<feature type="region of interest" description="Disordered" evidence="3">
    <location>
        <begin position="1"/>
        <end position="21"/>
    </location>
</feature>
<dbReference type="PANTHER" id="PTHR10587">
    <property type="entry name" value="GLYCOSYL TRANSFERASE-RELATED"/>
    <property type="match status" value="1"/>
</dbReference>
<organism evidence="5">
    <name type="scientific">Nitratidesulfovibrio vulgaris (strain DSM 19637 / Miyazaki F)</name>
    <name type="common">Desulfovibrio vulgaris</name>
    <dbReference type="NCBI Taxonomy" id="883"/>
    <lineage>
        <taxon>Bacteria</taxon>
        <taxon>Pseudomonadati</taxon>
        <taxon>Thermodesulfobacteriota</taxon>
        <taxon>Desulfovibrionia</taxon>
        <taxon>Desulfovibrionales</taxon>
        <taxon>Desulfovibrionaceae</taxon>
        <taxon>Nitratidesulfovibrio</taxon>
    </lineage>
</organism>
<dbReference type="PROSITE" id="PS51677">
    <property type="entry name" value="NODB"/>
    <property type="match status" value="1"/>
</dbReference>
<keyword evidence="2" id="KW-0378">Hydrolase</keyword>
<evidence type="ECO:0000256" key="1">
    <source>
        <dbReference type="ARBA" id="ARBA00022723"/>
    </source>
</evidence>
<evidence type="ECO:0000259" key="4">
    <source>
        <dbReference type="PROSITE" id="PS51677"/>
    </source>
</evidence>
<dbReference type="InterPro" id="IPR011330">
    <property type="entry name" value="Glyco_hydro/deAcase_b/a-brl"/>
</dbReference>
<dbReference type="InterPro" id="IPR002509">
    <property type="entry name" value="NODB_dom"/>
</dbReference>
<dbReference type="GO" id="GO:0016810">
    <property type="term" value="F:hydrolase activity, acting on carbon-nitrogen (but not peptide) bonds"/>
    <property type="evidence" value="ECO:0007669"/>
    <property type="project" value="InterPro"/>
</dbReference>
<dbReference type="STRING" id="883.DvMF_1579"/>
<dbReference type="AlphaFoldDB" id="B8DRY8"/>
<dbReference type="GO" id="GO:0005975">
    <property type="term" value="P:carbohydrate metabolic process"/>
    <property type="evidence" value="ECO:0007669"/>
    <property type="project" value="InterPro"/>
</dbReference>
<evidence type="ECO:0000256" key="2">
    <source>
        <dbReference type="ARBA" id="ARBA00022801"/>
    </source>
</evidence>
<sequence length="262" mass="28874">MLAQNTLHPLPAPRPRRRSRSLVAPATPARLLLLLCALLVAALLQRPAPALARDPAVLDGLALAQRGVSANLCALTFDDGPGQTTEALLNILRDKGVRGTFFVVGSRVHLYPDVMKRLVAEGNEVGNHTFTHNSLRQRAPVEQLSEIARTNEELAKLGIVPRYLRPPYGRYDNATIDAAAAQSMTIALWSVDSRDWRKHDLFAMLPRKSFGVRGVRGVFLFHDNHRETVEAMPALIDRLTEAGCTFVTMSEYVETSGPLCLH</sequence>
<protein>
    <submittedName>
        <fullName evidence="5">Polysaccharide deacetylase</fullName>
    </submittedName>
</protein>
<accession>B8DRY8</accession>
<dbReference type="HOGENOM" id="CLU_021264_0_0_7"/>
<evidence type="ECO:0000256" key="3">
    <source>
        <dbReference type="SAM" id="MobiDB-lite"/>
    </source>
</evidence>
<dbReference type="GO" id="GO:0016020">
    <property type="term" value="C:membrane"/>
    <property type="evidence" value="ECO:0007669"/>
    <property type="project" value="TreeGrafter"/>
</dbReference>
<evidence type="ECO:0000313" key="5">
    <source>
        <dbReference type="EMBL" id="ACL08527.1"/>
    </source>
</evidence>
<keyword evidence="1" id="KW-0479">Metal-binding</keyword>
<dbReference type="Gene3D" id="3.20.20.370">
    <property type="entry name" value="Glycoside hydrolase/deacetylase"/>
    <property type="match status" value="1"/>
</dbReference>
<dbReference type="PANTHER" id="PTHR10587:SF133">
    <property type="entry name" value="CHITIN DEACETYLASE 1-RELATED"/>
    <property type="match status" value="1"/>
</dbReference>
<dbReference type="GO" id="GO:0046872">
    <property type="term" value="F:metal ion binding"/>
    <property type="evidence" value="ECO:0007669"/>
    <property type="project" value="UniProtKB-KW"/>
</dbReference>
<dbReference type="EMBL" id="CP001197">
    <property type="protein sequence ID" value="ACL08527.1"/>
    <property type="molecule type" value="Genomic_DNA"/>
</dbReference>
<dbReference type="OrthoDB" id="5352625at2"/>
<gene>
    <name evidence="5" type="ordered locus">DvMF_1579</name>
</gene>
<proteinExistence type="predicted"/>
<feature type="domain" description="NodB homology" evidence="4">
    <location>
        <begin position="71"/>
        <end position="247"/>
    </location>
</feature>
<dbReference type="SUPFAM" id="SSF88713">
    <property type="entry name" value="Glycoside hydrolase/deacetylase"/>
    <property type="match status" value="1"/>
</dbReference>
<reference evidence="5" key="1">
    <citation type="submission" date="2008-10" db="EMBL/GenBank/DDBJ databases">
        <title>Complete sequence of Desulfovibrio vulgaris str. 'Miyazaki F'.</title>
        <authorList>
            <person name="Lucas S."/>
            <person name="Copeland A."/>
            <person name="Lapidus A."/>
            <person name="Glavina del Rio T."/>
            <person name="Dalin E."/>
            <person name="Tice H."/>
            <person name="Bruce D."/>
            <person name="Goodwin L."/>
            <person name="Pitluck S."/>
            <person name="Sims D."/>
            <person name="Brettin T."/>
            <person name="Detter J.C."/>
            <person name="Han C."/>
            <person name="Larimer F."/>
            <person name="Land M."/>
            <person name="Hauser L."/>
            <person name="Kyrpides N."/>
            <person name="Mikhailova N."/>
            <person name="Hazen T.C."/>
            <person name="Richardson P."/>
        </authorList>
    </citation>
    <scope>NUCLEOTIDE SEQUENCE</scope>
    <source>
        <strain evidence="5">Miyazaki F</strain>
    </source>
</reference>
<dbReference type="Pfam" id="PF01522">
    <property type="entry name" value="Polysacc_deac_1"/>
    <property type="match status" value="1"/>
</dbReference>
<dbReference type="InterPro" id="IPR050248">
    <property type="entry name" value="Polysacc_deacetylase_ArnD"/>
</dbReference>
<dbReference type="eggNOG" id="COG0726">
    <property type="taxonomic scope" value="Bacteria"/>
</dbReference>
<dbReference type="CDD" id="cd10917">
    <property type="entry name" value="CE4_NodB_like_6s_7s"/>
    <property type="match status" value="1"/>
</dbReference>
<name>B8DRY8_NITV9</name>
<dbReference type="KEGG" id="dvm:DvMF_1579"/>